<protein>
    <recommendedName>
        <fullName evidence="1">Inhibitor I9 domain-containing protein</fullName>
    </recommendedName>
</protein>
<evidence type="ECO:0000313" key="3">
    <source>
        <dbReference type="Proteomes" id="UP000044841"/>
    </source>
</evidence>
<name>A0A0K6FRN2_9AGAM</name>
<feature type="domain" description="Inhibitor I9" evidence="1">
    <location>
        <begin position="22"/>
        <end position="91"/>
    </location>
</feature>
<gene>
    <name evidence="2" type="ORF">RSOLAG22IIIB_13851</name>
</gene>
<reference evidence="2 3" key="1">
    <citation type="submission" date="2015-07" db="EMBL/GenBank/DDBJ databases">
        <authorList>
            <person name="Noorani M."/>
        </authorList>
    </citation>
    <scope>NUCLEOTIDE SEQUENCE [LARGE SCALE GENOMIC DNA]</scope>
    <source>
        <strain evidence="2">BBA 69670</strain>
    </source>
</reference>
<proteinExistence type="predicted"/>
<evidence type="ECO:0000313" key="2">
    <source>
        <dbReference type="EMBL" id="CUA68905.1"/>
    </source>
</evidence>
<dbReference type="Proteomes" id="UP000044841">
    <property type="component" value="Unassembled WGS sequence"/>
</dbReference>
<organism evidence="2 3">
    <name type="scientific">Rhizoctonia solani</name>
    <dbReference type="NCBI Taxonomy" id="456999"/>
    <lineage>
        <taxon>Eukaryota</taxon>
        <taxon>Fungi</taxon>
        <taxon>Dikarya</taxon>
        <taxon>Basidiomycota</taxon>
        <taxon>Agaricomycotina</taxon>
        <taxon>Agaricomycetes</taxon>
        <taxon>Cantharellales</taxon>
        <taxon>Ceratobasidiaceae</taxon>
        <taxon>Rhizoctonia</taxon>
    </lineage>
</organism>
<dbReference type="AlphaFoldDB" id="A0A0K6FRN2"/>
<dbReference type="EMBL" id="CYGV01000575">
    <property type="protein sequence ID" value="CUA68905.1"/>
    <property type="molecule type" value="Genomic_DNA"/>
</dbReference>
<evidence type="ECO:0000259" key="1">
    <source>
        <dbReference type="Pfam" id="PF05922"/>
    </source>
</evidence>
<dbReference type="Pfam" id="PF05922">
    <property type="entry name" value="Inhibitor_I9"/>
    <property type="match status" value="1"/>
</dbReference>
<accession>A0A0K6FRN2</accession>
<dbReference type="InterPro" id="IPR010259">
    <property type="entry name" value="S8pro/Inhibitor_I9"/>
</dbReference>
<dbReference type="SUPFAM" id="SSF54897">
    <property type="entry name" value="Protease propeptides/inhibitors"/>
    <property type="match status" value="1"/>
</dbReference>
<keyword evidence="3" id="KW-1185">Reference proteome</keyword>
<sequence>MFKAAKLVPISWAGRAATSGKFIVLLKPHVDVKSHLESMQARAQQYAAPSRFEAFYRYQRINAYRAKLNGPILDDLTRRDDVESITEDRPATMEVVPEK</sequence>